<reference evidence="2 3" key="1">
    <citation type="submission" date="2023-06" db="EMBL/GenBank/DDBJ databases">
        <title>Rock-solubilizing bacteria, Microbacterium invictum, promotes re-establishment of vegetation in rocky wasteland by accelerating rock bio-weathering and reshaping soil bacterial community.</title>
        <authorList>
            <person name="Liu C."/>
        </authorList>
    </citation>
    <scope>NUCLEOTIDE SEQUENCE [LARGE SCALE GENOMIC DNA]</scope>
    <source>
        <strain evidence="2 3">X-18</strain>
    </source>
</reference>
<organism evidence="2 3">
    <name type="scientific">Microbacterium invictum</name>
    <dbReference type="NCBI Taxonomy" id="515415"/>
    <lineage>
        <taxon>Bacteria</taxon>
        <taxon>Bacillati</taxon>
        <taxon>Actinomycetota</taxon>
        <taxon>Actinomycetes</taxon>
        <taxon>Micrococcales</taxon>
        <taxon>Microbacteriaceae</taxon>
        <taxon>Microbacterium</taxon>
    </lineage>
</organism>
<dbReference type="Gene3D" id="3.10.450.50">
    <property type="match status" value="1"/>
</dbReference>
<dbReference type="Proteomes" id="UP001324533">
    <property type="component" value="Chromosome"/>
</dbReference>
<keyword evidence="3" id="KW-1185">Reference proteome</keyword>
<dbReference type="InterPro" id="IPR032710">
    <property type="entry name" value="NTF2-like_dom_sf"/>
</dbReference>
<dbReference type="EMBL" id="CP139779">
    <property type="protein sequence ID" value="WQB70488.1"/>
    <property type="molecule type" value="Genomic_DNA"/>
</dbReference>
<dbReference type="Pfam" id="PF12680">
    <property type="entry name" value="SnoaL_2"/>
    <property type="match status" value="1"/>
</dbReference>
<name>A0ABZ0VC70_9MICO</name>
<dbReference type="InterPro" id="IPR037401">
    <property type="entry name" value="SnoaL-like"/>
</dbReference>
<dbReference type="RefSeq" id="WP_322410630.1">
    <property type="nucleotide sequence ID" value="NZ_CP139779.1"/>
</dbReference>
<evidence type="ECO:0000259" key="1">
    <source>
        <dbReference type="Pfam" id="PF12680"/>
    </source>
</evidence>
<evidence type="ECO:0000313" key="2">
    <source>
        <dbReference type="EMBL" id="WQB70488.1"/>
    </source>
</evidence>
<feature type="domain" description="SnoaL-like" evidence="1">
    <location>
        <begin position="19"/>
        <end position="114"/>
    </location>
</feature>
<sequence length="123" mass="13585">MENTRETTQLPATQLPTAVTAFVDGWQAHDRAKVKALFAKDATVSDEGRTHRGQDEIDSWVDETIDLFSTTVTFLGARKDDEMVGASYRIEGDFPGGVVELEYQFRLNDDGRIVALDFASAAV</sequence>
<gene>
    <name evidence="2" type="ORF">T9R20_00580</name>
</gene>
<protein>
    <submittedName>
        <fullName evidence="2">Nuclear transport factor 2 family protein</fullName>
    </submittedName>
</protein>
<dbReference type="SUPFAM" id="SSF54427">
    <property type="entry name" value="NTF2-like"/>
    <property type="match status" value="1"/>
</dbReference>
<proteinExistence type="predicted"/>
<evidence type="ECO:0000313" key="3">
    <source>
        <dbReference type="Proteomes" id="UP001324533"/>
    </source>
</evidence>
<accession>A0ABZ0VC70</accession>